<dbReference type="HOGENOM" id="CLU_1059153_0_0_1"/>
<evidence type="ECO:0000256" key="1">
    <source>
        <dbReference type="SAM" id="MobiDB-lite"/>
    </source>
</evidence>
<keyword evidence="3" id="KW-1185">Reference proteome</keyword>
<dbReference type="Gramene" id="OGLUM01G38080.1">
    <property type="protein sequence ID" value="OGLUM01G38080.1"/>
    <property type="gene ID" value="OGLUM01G38080"/>
</dbReference>
<feature type="compositionally biased region" description="Pro residues" evidence="1">
    <location>
        <begin position="121"/>
        <end position="132"/>
    </location>
</feature>
<feature type="compositionally biased region" description="Gly residues" evidence="1">
    <location>
        <begin position="206"/>
        <end position="216"/>
    </location>
</feature>
<proteinExistence type="predicted"/>
<organism evidence="2">
    <name type="scientific">Oryza glumipatula</name>
    <dbReference type="NCBI Taxonomy" id="40148"/>
    <lineage>
        <taxon>Eukaryota</taxon>
        <taxon>Viridiplantae</taxon>
        <taxon>Streptophyta</taxon>
        <taxon>Embryophyta</taxon>
        <taxon>Tracheophyta</taxon>
        <taxon>Spermatophyta</taxon>
        <taxon>Magnoliopsida</taxon>
        <taxon>Liliopsida</taxon>
        <taxon>Poales</taxon>
        <taxon>Poaceae</taxon>
        <taxon>BOP clade</taxon>
        <taxon>Oryzoideae</taxon>
        <taxon>Oryzeae</taxon>
        <taxon>Oryzinae</taxon>
        <taxon>Oryza</taxon>
    </lineage>
</organism>
<dbReference type="AlphaFoldDB" id="A0A0D9YG32"/>
<feature type="compositionally biased region" description="Basic residues" evidence="1">
    <location>
        <begin position="53"/>
        <end position="66"/>
    </location>
</feature>
<feature type="region of interest" description="Disordered" evidence="1">
    <location>
        <begin position="175"/>
        <end position="227"/>
    </location>
</feature>
<dbReference type="Proteomes" id="UP000026961">
    <property type="component" value="Chromosome 1"/>
</dbReference>
<accession>A0A0D9YG32</accession>
<reference evidence="2" key="3">
    <citation type="submission" date="2018-05" db="EMBL/GenBank/DDBJ databases">
        <title>OgluRS3 (Oryza glumaepatula Reference Sequence Version 3).</title>
        <authorList>
            <person name="Zhang J."/>
            <person name="Kudrna D."/>
            <person name="Lee S."/>
            <person name="Talag J."/>
            <person name="Welchert J."/>
            <person name="Wing R.A."/>
        </authorList>
    </citation>
    <scope>NUCLEOTIDE SEQUENCE [LARGE SCALE GENOMIC DNA]</scope>
</reference>
<feature type="region of interest" description="Disordered" evidence="1">
    <location>
        <begin position="95"/>
        <end position="132"/>
    </location>
</feature>
<reference evidence="2" key="2">
    <citation type="submission" date="2015-04" db="UniProtKB">
        <authorList>
            <consortium name="EnsemblPlants"/>
        </authorList>
    </citation>
    <scope>IDENTIFICATION</scope>
</reference>
<feature type="compositionally biased region" description="Basic and acidic residues" evidence="1">
    <location>
        <begin position="183"/>
        <end position="205"/>
    </location>
</feature>
<name>A0A0D9YG32_9ORYZ</name>
<protein>
    <submittedName>
        <fullName evidence="2">Uncharacterized protein</fullName>
    </submittedName>
</protein>
<feature type="region of interest" description="Disordered" evidence="1">
    <location>
        <begin position="32"/>
        <end position="67"/>
    </location>
</feature>
<sequence length="263" mass="28997">MRRDPWLPTMRRDPWLRDAPLAAFWRSDTAERPMATGSHGHRFPSSYSYSTLGRRKGMRTTRRRGKACACTQGSTGVAAGRIAALHADHIQANLDREGRKKSKQIQIGEEEEQGNPGRCRGPPPPAICRQPPRPVSCSPCRGREAATGGGIAVPCSPLAARCRCRRFDASGRVGRGCLPASGTREEAEETRRRERREENGGREEGGGGGRLGGGGEMGDDGEKKKREEAAEEKRVIWGFFIWGYFGPRHLLWAIVPSPGCFRF</sequence>
<dbReference type="EnsemblPlants" id="OGLUM01G38080.1">
    <property type="protein sequence ID" value="OGLUM01G38080.1"/>
    <property type="gene ID" value="OGLUM01G38080"/>
</dbReference>
<evidence type="ECO:0000313" key="3">
    <source>
        <dbReference type="Proteomes" id="UP000026961"/>
    </source>
</evidence>
<reference evidence="2" key="1">
    <citation type="submission" date="2013-08" db="EMBL/GenBank/DDBJ databases">
        <title>Oryza genome evolution.</title>
        <authorList>
            <person name="Wing R.A."/>
            <person name="Panaud O."/>
            <person name="Oliveira A.C."/>
        </authorList>
    </citation>
    <scope>NUCLEOTIDE SEQUENCE</scope>
</reference>
<evidence type="ECO:0000313" key="2">
    <source>
        <dbReference type="EnsemblPlants" id="OGLUM01G38080.1"/>
    </source>
</evidence>